<evidence type="ECO:0000313" key="3">
    <source>
        <dbReference type="EMBL" id="KAF0744609.1"/>
    </source>
</evidence>
<evidence type="ECO:0008006" key="5">
    <source>
        <dbReference type="Google" id="ProtNLM"/>
    </source>
</evidence>
<accession>A0A6G0XVW5</accession>
<keyword evidence="1" id="KW-0547">Nucleotide-binding</keyword>
<sequence>MDEATASIDLNADRLIQATVREVFADCTTITIAHRLDTILDADAVLVMDQGVVAEIGAPAQLLQDSDSLFYQLSKRHAML</sequence>
<gene>
    <name evidence="3" type="ORF">Ae201684_001076</name>
</gene>
<dbReference type="EMBL" id="VJMJ01000009">
    <property type="protein sequence ID" value="KAF0744609.1"/>
    <property type="molecule type" value="Genomic_DNA"/>
</dbReference>
<evidence type="ECO:0000256" key="2">
    <source>
        <dbReference type="ARBA" id="ARBA00022840"/>
    </source>
</evidence>
<organism evidence="3 4">
    <name type="scientific">Aphanomyces euteiches</name>
    <dbReference type="NCBI Taxonomy" id="100861"/>
    <lineage>
        <taxon>Eukaryota</taxon>
        <taxon>Sar</taxon>
        <taxon>Stramenopiles</taxon>
        <taxon>Oomycota</taxon>
        <taxon>Saprolegniomycetes</taxon>
        <taxon>Saprolegniales</taxon>
        <taxon>Verrucalvaceae</taxon>
        <taxon>Aphanomyces</taxon>
    </lineage>
</organism>
<dbReference type="PANTHER" id="PTHR24223">
    <property type="entry name" value="ATP-BINDING CASSETTE SUB-FAMILY C"/>
    <property type="match status" value="1"/>
</dbReference>
<keyword evidence="2" id="KW-0067">ATP-binding</keyword>
<comment type="caution">
    <text evidence="3">The sequence shown here is derived from an EMBL/GenBank/DDBJ whole genome shotgun (WGS) entry which is preliminary data.</text>
</comment>
<evidence type="ECO:0000256" key="1">
    <source>
        <dbReference type="ARBA" id="ARBA00022741"/>
    </source>
</evidence>
<dbReference type="InterPro" id="IPR050173">
    <property type="entry name" value="ABC_transporter_C-like"/>
</dbReference>
<reference evidence="3 4" key="1">
    <citation type="submission" date="2019-07" db="EMBL/GenBank/DDBJ databases">
        <title>Genomics analysis of Aphanomyces spp. identifies a new class of oomycete effector associated with host adaptation.</title>
        <authorList>
            <person name="Gaulin E."/>
        </authorList>
    </citation>
    <scope>NUCLEOTIDE SEQUENCE [LARGE SCALE GENOMIC DNA]</scope>
    <source>
        <strain evidence="3 4">ATCC 201684</strain>
    </source>
</reference>
<dbReference type="Proteomes" id="UP000481153">
    <property type="component" value="Unassembled WGS sequence"/>
</dbReference>
<dbReference type="GO" id="GO:0005524">
    <property type="term" value="F:ATP binding"/>
    <property type="evidence" value="ECO:0007669"/>
    <property type="project" value="UniProtKB-KW"/>
</dbReference>
<name>A0A6G0XVW5_9STRA</name>
<dbReference type="SUPFAM" id="SSF52540">
    <property type="entry name" value="P-loop containing nucleoside triphosphate hydrolases"/>
    <property type="match status" value="1"/>
</dbReference>
<evidence type="ECO:0000313" key="4">
    <source>
        <dbReference type="Proteomes" id="UP000481153"/>
    </source>
</evidence>
<dbReference type="InterPro" id="IPR027417">
    <property type="entry name" value="P-loop_NTPase"/>
</dbReference>
<keyword evidence="4" id="KW-1185">Reference proteome</keyword>
<dbReference type="AlphaFoldDB" id="A0A6G0XVW5"/>
<dbReference type="Gene3D" id="3.40.50.300">
    <property type="entry name" value="P-loop containing nucleotide triphosphate hydrolases"/>
    <property type="match status" value="1"/>
</dbReference>
<dbReference type="GO" id="GO:0016020">
    <property type="term" value="C:membrane"/>
    <property type="evidence" value="ECO:0007669"/>
    <property type="project" value="TreeGrafter"/>
</dbReference>
<dbReference type="GO" id="GO:0042626">
    <property type="term" value="F:ATPase-coupled transmembrane transporter activity"/>
    <property type="evidence" value="ECO:0007669"/>
    <property type="project" value="TreeGrafter"/>
</dbReference>
<proteinExistence type="predicted"/>
<protein>
    <recommendedName>
        <fullName evidence="5">ABC transporter domain-containing protein</fullName>
    </recommendedName>
</protein>